<dbReference type="VEuPathDB" id="FungiDB:ASPWEDRAFT_171284"/>
<name>A0A1L9RSG7_ASPWE</name>
<accession>A0A1L9RSG7</accession>
<sequence length="247" mass="28402">MSTSQVRQGPLSQGTILKSDSGHIYTIEEILADRRKPLLCVYRASANKKNFIITNMIPGEFEYQLSLQKQLSTCQNVRSVVDTVQEQELFIYPFLAGDLLRLSQKKISLEIRRDILRQALRGLADMHDRDILQNDIKPNNILADYEEDTAGQVTINDVQISDLEDTVIFPTGKWLRGPLCGNAIWRSTESWCRSRQNQASDVFSFGIIMLYVMLNEMVFRVTDEQLNSPDSWRHILRQHISYFGDAD</sequence>
<evidence type="ECO:0000313" key="2">
    <source>
        <dbReference type="EMBL" id="OJJ37823.1"/>
    </source>
</evidence>
<feature type="domain" description="Protein kinase" evidence="1">
    <location>
        <begin position="1"/>
        <end position="247"/>
    </location>
</feature>
<dbReference type="SUPFAM" id="SSF56112">
    <property type="entry name" value="Protein kinase-like (PK-like)"/>
    <property type="match status" value="1"/>
</dbReference>
<dbReference type="InterPro" id="IPR000719">
    <property type="entry name" value="Prot_kinase_dom"/>
</dbReference>
<dbReference type="OrthoDB" id="4062651at2759"/>
<dbReference type="AlphaFoldDB" id="A0A1L9RSG7"/>
<dbReference type="GO" id="GO:0004674">
    <property type="term" value="F:protein serine/threonine kinase activity"/>
    <property type="evidence" value="ECO:0007669"/>
    <property type="project" value="TreeGrafter"/>
</dbReference>
<evidence type="ECO:0000313" key="3">
    <source>
        <dbReference type="Proteomes" id="UP000184383"/>
    </source>
</evidence>
<evidence type="ECO:0000259" key="1">
    <source>
        <dbReference type="PROSITE" id="PS50011"/>
    </source>
</evidence>
<dbReference type="InterPro" id="IPR053235">
    <property type="entry name" value="Ser_Thr_kinase"/>
</dbReference>
<dbReference type="GO" id="GO:0005737">
    <property type="term" value="C:cytoplasm"/>
    <property type="evidence" value="ECO:0007669"/>
    <property type="project" value="TreeGrafter"/>
</dbReference>
<dbReference type="Pfam" id="PF00069">
    <property type="entry name" value="Pkinase"/>
    <property type="match status" value="1"/>
</dbReference>
<reference evidence="3" key="1">
    <citation type="journal article" date="2017" name="Genome Biol.">
        <title>Comparative genomics reveals high biological diversity and specific adaptations in the industrially and medically important fungal genus Aspergillus.</title>
        <authorList>
            <person name="de Vries R.P."/>
            <person name="Riley R."/>
            <person name="Wiebenga A."/>
            <person name="Aguilar-Osorio G."/>
            <person name="Amillis S."/>
            <person name="Uchima C.A."/>
            <person name="Anderluh G."/>
            <person name="Asadollahi M."/>
            <person name="Askin M."/>
            <person name="Barry K."/>
            <person name="Battaglia E."/>
            <person name="Bayram O."/>
            <person name="Benocci T."/>
            <person name="Braus-Stromeyer S.A."/>
            <person name="Caldana C."/>
            <person name="Canovas D."/>
            <person name="Cerqueira G.C."/>
            <person name="Chen F."/>
            <person name="Chen W."/>
            <person name="Choi C."/>
            <person name="Clum A."/>
            <person name="Dos Santos R.A."/>
            <person name="Damasio A.R."/>
            <person name="Diallinas G."/>
            <person name="Emri T."/>
            <person name="Fekete E."/>
            <person name="Flipphi M."/>
            <person name="Freyberg S."/>
            <person name="Gallo A."/>
            <person name="Gournas C."/>
            <person name="Habgood R."/>
            <person name="Hainaut M."/>
            <person name="Harispe M.L."/>
            <person name="Henrissat B."/>
            <person name="Hilden K.S."/>
            <person name="Hope R."/>
            <person name="Hossain A."/>
            <person name="Karabika E."/>
            <person name="Karaffa L."/>
            <person name="Karanyi Z."/>
            <person name="Krasevec N."/>
            <person name="Kuo A."/>
            <person name="Kusch H."/>
            <person name="LaButti K."/>
            <person name="Lagendijk E.L."/>
            <person name="Lapidus A."/>
            <person name="Levasseur A."/>
            <person name="Lindquist E."/>
            <person name="Lipzen A."/>
            <person name="Logrieco A.F."/>
            <person name="MacCabe A."/>
            <person name="Maekelae M.R."/>
            <person name="Malavazi I."/>
            <person name="Melin P."/>
            <person name="Meyer V."/>
            <person name="Mielnichuk N."/>
            <person name="Miskei M."/>
            <person name="Molnar A.P."/>
            <person name="Mule G."/>
            <person name="Ngan C.Y."/>
            <person name="Orejas M."/>
            <person name="Orosz E."/>
            <person name="Ouedraogo J.P."/>
            <person name="Overkamp K.M."/>
            <person name="Park H.-S."/>
            <person name="Perrone G."/>
            <person name="Piumi F."/>
            <person name="Punt P.J."/>
            <person name="Ram A.F."/>
            <person name="Ramon A."/>
            <person name="Rauscher S."/>
            <person name="Record E."/>
            <person name="Riano-Pachon D.M."/>
            <person name="Robert V."/>
            <person name="Roehrig J."/>
            <person name="Ruller R."/>
            <person name="Salamov A."/>
            <person name="Salih N.S."/>
            <person name="Samson R.A."/>
            <person name="Sandor E."/>
            <person name="Sanguinetti M."/>
            <person name="Schuetze T."/>
            <person name="Sepcic K."/>
            <person name="Shelest E."/>
            <person name="Sherlock G."/>
            <person name="Sophianopoulou V."/>
            <person name="Squina F.M."/>
            <person name="Sun H."/>
            <person name="Susca A."/>
            <person name="Todd R.B."/>
            <person name="Tsang A."/>
            <person name="Unkles S.E."/>
            <person name="van de Wiele N."/>
            <person name="van Rossen-Uffink D."/>
            <person name="Oliveira J.V."/>
            <person name="Vesth T.C."/>
            <person name="Visser J."/>
            <person name="Yu J.-H."/>
            <person name="Zhou M."/>
            <person name="Andersen M.R."/>
            <person name="Archer D.B."/>
            <person name="Baker S.E."/>
            <person name="Benoit I."/>
            <person name="Brakhage A.A."/>
            <person name="Braus G.H."/>
            <person name="Fischer R."/>
            <person name="Frisvad J.C."/>
            <person name="Goldman G.H."/>
            <person name="Houbraken J."/>
            <person name="Oakley B."/>
            <person name="Pocsi I."/>
            <person name="Scazzocchio C."/>
            <person name="Seiboth B."/>
            <person name="vanKuyk P.A."/>
            <person name="Wortman J."/>
            <person name="Dyer P.S."/>
            <person name="Grigoriev I.V."/>
        </authorList>
    </citation>
    <scope>NUCLEOTIDE SEQUENCE [LARGE SCALE GENOMIC DNA]</scope>
    <source>
        <strain evidence="3">DTO 134E9</strain>
    </source>
</reference>
<dbReference type="Proteomes" id="UP000184383">
    <property type="component" value="Unassembled WGS sequence"/>
</dbReference>
<dbReference type="PROSITE" id="PS50011">
    <property type="entry name" value="PROTEIN_KINASE_DOM"/>
    <property type="match status" value="1"/>
</dbReference>
<dbReference type="GO" id="GO:0005524">
    <property type="term" value="F:ATP binding"/>
    <property type="evidence" value="ECO:0007669"/>
    <property type="project" value="InterPro"/>
</dbReference>
<dbReference type="SMART" id="SM00220">
    <property type="entry name" value="S_TKc"/>
    <property type="match status" value="1"/>
</dbReference>
<protein>
    <recommendedName>
        <fullName evidence="1">Protein kinase domain-containing protein</fullName>
    </recommendedName>
</protein>
<dbReference type="Gene3D" id="1.10.510.10">
    <property type="entry name" value="Transferase(Phosphotransferase) domain 1"/>
    <property type="match status" value="1"/>
</dbReference>
<dbReference type="GeneID" id="63746602"/>
<organism evidence="2 3">
    <name type="scientific">Aspergillus wentii DTO 134E9</name>
    <dbReference type="NCBI Taxonomy" id="1073089"/>
    <lineage>
        <taxon>Eukaryota</taxon>
        <taxon>Fungi</taxon>
        <taxon>Dikarya</taxon>
        <taxon>Ascomycota</taxon>
        <taxon>Pezizomycotina</taxon>
        <taxon>Eurotiomycetes</taxon>
        <taxon>Eurotiomycetidae</taxon>
        <taxon>Eurotiales</taxon>
        <taxon>Aspergillaceae</taxon>
        <taxon>Aspergillus</taxon>
        <taxon>Aspergillus subgen. Cremei</taxon>
    </lineage>
</organism>
<dbReference type="PANTHER" id="PTHR24361">
    <property type="entry name" value="MITOGEN-ACTIVATED KINASE KINASE KINASE"/>
    <property type="match status" value="1"/>
</dbReference>
<gene>
    <name evidence="2" type="ORF">ASPWEDRAFT_171284</name>
</gene>
<dbReference type="RefSeq" id="XP_040691499.1">
    <property type="nucleotide sequence ID" value="XM_040830754.1"/>
</dbReference>
<dbReference type="STRING" id="1073089.A0A1L9RSG7"/>
<dbReference type="EMBL" id="KV878211">
    <property type="protein sequence ID" value="OJJ37823.1"/>
    <property type="molecule type" value="Genomic_DNA"/>
</dbReference>
<proteinExistence type="predicted"/>
<dbReference type="InterPro" id="IPR011009">
    <property type="entry name" value="Kinase-like_dom_sf"/>
</dbReference>
<keyword evidence="3" id="KW-1185">Reference proteome</keyword>